<feature type="domain" description="Xylose isomerase-like TIM barrel" evidence="1">
    <location>
        <begin position="57"/>
        <end position="281"/>
    </location>
</feature>
<sequence length="287" mass="32268">MDRREFLKRSVLLTAGAVVGSRLLAEGTFSKTPHKIVGLQLYSLRDAMKKDVPGTLKKTAKMGYQTLETAGYGDGKLYGYAPAEFRKMCEDLGMQVMGAHLGRSYTKETDAEVMDWWKQALDAQAEAGCSYAVQASYPIGEKLDDIKLYCDYFNQVGAEAKKRGLRFGFHNHAKEFEKREGEVIYDYMVANTDPTNVMFELDVYWAQKGGVNPVDYIRKYAGRIPLLHIKDEQAIGESGTMDFKSIFDAAYDSGLESYFVEVERYGRTPEKDVAASYNFLAAAPYVK</sequence>
<dbReference type="InterPro" id="IPR036237">
    <property type="entry name" value="Xyl_isomerase-like_sf"/>
</dbReference>
<evidence type="ECO:0000313" key="2">
    <source>
        <dbReference type="EMBL" id="EHB93390.1"/>
    </source>
</evidence>
<dbReference type="PATRIC" id="fig|742725.3.peg.183"/>
<dbReference type="STRING" id="742725.HMPREF9450_00161"/>
<dbReference type="InterPro" id="IPR050312">
    <property type="entry name" value="IolE/XylAMocC-like"/>
</dbReference>
<dbReference type="eggNOG" id="COG1082">
    <property type="taxonomic scope" value="Bacteria"/>
</dbReference>
<dbReference type="AlphaFoldDB" id="G5H5F1"/>
<comment type="caution">
    <text evidence="2">The sequence shown here is derived from an EMBL/GenBank/DDBJ whole genome shotgun (WGS) entry which is preliminary data.</text>
</comment>
<dbReference type="PANTHER" id="PTHR12110">
    <property type="entry name" value="HYDROXYPYRUVATE ISOMERASE"/>
    <property type="match status" value="1"/>
</dbReference>
<keyword evidence="3" id="KW-1185">Reference proteome</keyword>
<dbReference type="SUPFAM" id="SSF51658">
    <property type="entry name" value="Xylose isomerase-like"/>
    <property type="match status" value="1"/>
</dbReference>
<proteinExistence type="predicted"/>
<dbReference type="Proteomes" id="UP000006008">
    <property type="component" value="Unassembled WGS sequence"/>
</dbReference>
<evidence type="ECO:0000259" key="1">
    <source>
        <dbReference type="Pfam" id="PF01261"/>
    </source>
</evidence>
<dbReference type="Pfam" id="PF01261">
    <property type="entry name" value="AP_endonuc_2"/>
    <property type="match status" value="1"/>
</dbReference>
<reference evidence="2 3" key="1">
    <citation type="submission" date="2011-08" db="EMBL/GenBank/DDBJ databases">
        <title>The Genome Sequence of Alistipes indistinctus YIT 12060.</title>
        <authorList>
            <consortium name="The Broad Institute Genome Sequencing Platform"/>
            <person name="Earl A."/>
            <person name="Ward D."/>
            <person name="Feldgarden M."/>
            <person name="Gevers D."/>
            <person name="Morotomi M."/>
            <person name="Young S.K."/>
            <person name="Zeng Q."/>
            <person name="Gargeya S."/>
            <person name="Fitzgerald M."/>
            <person name="Haas B."/>
            <person name="Abouelleil A."/>
            <person name="Alvarado L."/>
            <person name="Arachchi H.M."/>
            <person name="Berlin A."/>
            <person name="Brown A."/>
            <person name="Chapman S.B."/>
            <person name="Chen Z."/>
            <person name="Dunbar C."/>
            <person name="Freedman E."/>
            <person name="Gearin G."/>
            <person name="Gellesch M."/>
            <person name="Goldberg J."/>
            <person name="Griggs A."/>
            <person name="Gujja S."/>
            <person name="Heiman D."/>
            <person name="Howarth C."/>
            <person name="Larson L."/>
            <person name="Lui A."/>
            <person name="MacDonald P.J.P."/>
            <person name="Montmayeur A."/>
            <person name="Murphy C."/>
            <person name="Neiman D."/>
            <person name="Pearson M."/>
            <person name="Priest M."/>
            <person name="Roberts A."/>
            <person name="Saif S."/>
            <person name="Shea T."/>
            <person name="Shenoy N."/>
            <person name="Sisk P."/>
            <person name="Stolte C."/>
            <person name="Sykes S."/>
            <person name="Wortman J."/>
            <person name="Nusbaum C."/>
            <person name="Birren B."/>
        </authorList>
    </citation>
    <scope>NUCLEOTIDE SEQUENCE [LARGE SCALE GENOMIC DNA]</scope>
    <source>
        <strain evidence="2 3">YIT 12060</strain>
    </source>
</reference>
<organism evidence="2 3">
    <name type="scientific">Alistipes indistinctus YIT 12060</name>
    <dbReference type="NCBI Taxonomy" id="742725"/>
    <lineage>
        <taxon>Bacteria</taxon>
        <taxon>Pseudomonadati</taxon>
        <taxon>Bacteroidota</taxon>
        <taxon>Bacteroidia</taxon>
        <taxon>Bacteroidales</taxon>
        <taxon>Rikenellaceae</taxon>
        <taxon>Alistipes</taxon>
    </lineage>
</organism>
<accession>G5H5F1</accession>
<evidence type="ECO:0000313" key="3">
    <source>
        <dbReference type="Proteomes" id="UP000006008"/>
    </source>
</evidence>
<dbReference type="Gene3D" id="3.20.20.150">
    <property type="entry name" value="Divalent-metal-dependent TIM barrel enzymes"/>
    <property type="match status" value="1"/>
</dbReference>
<dbReference type="PANTHER" id="PTHR12110:SF41">
    <property type="entry name" value="INOSOSE DEHYDRATASE"/>
    <property type="match status" value="1"/>
</dbReference>
<protein>
    <recommendedName>
        <fullName evidence="1">Xylose isomerase-like TIM barrel domain-containing protein</fullName>
    </recommendedName>
</protein>
<dbReference type="EMBL" id="ADLD01000003">
    <property type="protein sequence ID" value="EHB93390.1"/>
    <property type="molecule type" value="Genomic_DNA"/>
</dbReference>
<dbReference type="InterPro" id="IPR013022">
    <property type="entry name" value="Xyl_isomerase-like_TIM-brl"/>
</dbReference>
<gene>
    <name evidence="2" type="ORF">HMPREF9450_00161</name>
</gene>
<dbReference type="GeneID" id="92816587"/>
<dbReference type="RefSeq" id="WP_009132967.1">
    <property type="nucleotide sequence ID" value="NZ_CP102250.1"/>
</dbReference>
<dbReference type="HOGENOM" id="CLU_059523_1_0_10"/>
<name>G5H5F1_9BACT</name>